<dbReference type="EMBL" id="LR797507">
    <property type="protein sequence ID" value="CAB4221874.1"/>
    <property type="molecule type" value="Genomic_DNA"/>
</dbReference>
<evidence type="ECO:0000313" key="4">
    <source>
        <dbReference type="EMBL" id="CAB4195731.1"/>
    </source>
</evidence>
<evidence type="ECO:0000313" key="3">
    <source>
        <dbReference type="EMBL" id="CAB4180782.1"/>
    </source>
</evidence>
<dbReference type="EMBL" id="LR797237">
    <property type="protein sequence ID" value="CAB4195731.1"/>
    <property type="molecule type" value="Genomic_DNA"/>
</dbReference>
<gene>
    <name evidence="3" type="ORF">UFOVP1053_42</name>
    <name evidence="4" type="ORF">UFOVP1297_32</name>
    <name evidence="5" type="ORF">UFOVP1647_10</name>
    <name evidence="1" type="ORF">UFOVP472_42</name>
    <name evidence="2" type="ORF">UFOVP891_26</name>
</gene>
<proteinExistence type="predicted"/>
<protein>
    <submittedName>
        <fullName evidence="5">Uncharacterized protein</fullName>
    </submittedName>
</protein>
<organism evidence="5">
    <name type="scientific">uncultured Caudovirales phage</name>
    <dbReference type="NCBI Taxonomy" id="2100421"/>
    <lineage>
        <taxon>Viruses</taxon>
        <taxon>Duplodnaviria</taxon>
        <taxon>Heunggongvirae</taxon>
        <taxon>Uroviricota</taxon>
        <taxon>Caudoviricetes</taxon>
        <taxon>Peduoviridae</taxon>
        <taxon>Maltschvirus</taxon>
        <taxon>Maltschvirus maltsch</taxon>
    </lineage>
</organism>
<evidence type="ECO:0000313" key="2">
    <source>
        <dbReference type="EMBL" id="CAB4169050.1"/>
    </source>
</evidence>
<name>A0A6J5T4W6_9CAUD</name>
<dbReference type="EMBL" id="LR797004">
    <property type="protein sequence ID" value="CAB4180782.1"/>
    <property type="molecule type" value="Genomic_DNA"/>
</dbReference>
<dbReference type="EMBL" id="LR796442">
    <property type="protein sequence ID" value="CAB4145092.1"/>
    <property type="molecule type" value="Genomic_DNA"/>
</dbReference>
<sequence>MKLDWQRVVLDLRTAGFTCAAISRKLEIEKSFVQRLANGASTEPRFSEGLRLLDLHHDLCGKKHTIDELRL</sequence>
<accession>A0A6J5T4W6</accession>
<evidence type="ECO:0000313" key="1">
    <source>
        <dbReference type="EMBL" id="CAB4145092.1"/>
    </source>
</evidence>
<evidence type="ECO:0000313" key="5">
    <source>
        <dbReference type="EMBL" id="CAB4221874.1"/>
    </source>
</evidence>
<reference evidence="5" key="1">
    <citation type="submission" date="2020-05" db="EMBL/GenBank/DDBJ databases">
        <authorList>
            <person name="Chiriac C."/>
            <person name="Salcher M."/>
            <person name="Ghai R."/>
            <person name="Kavagutti S V."/>
        </authorList>
    </citation>
    <scope>NUCLEOTIDE SEQUENCE</scope>
</reference>
<dbReference type="EMBL" id="LR796839">
    <property type="protein sequence ID" value="CAB4169050.1"/>
    <property type="molecule type" value="Genomic_DNA"/>
</dbReference>